<comment type="function">
    <text evidence="6">Required for high-level post-exponential phase expression of a series of secreted proteins.</text>
</comment>
<feature type="domain" description="HTH LytTR-type" evidence="9">
    <location>
        <begin position="127"/>
        <end position="226"/>
    </location>
</feature>
<accession>B8I4V3</accession>
<keyword evidence="11" id="KW-1185">Reference proteome</keyword>
<evidence type="ECO:0000256" key="4">
    <source>
        <dbReference type="ARBA" id="ARBA00023159"/>
    </source>
</evidence>
<evidence type="ECO:0000313" key="11">
    <source>
        <dbReference type="Proteomes" id="UP000001349"/>
    </source>
</evidence>
<evidence type="ECO:0000259" key="8">
    <source>
        <dbReference type="PROSITE" id="PS50110"/>
    </source>
</evidence>
<dbReference type="InterPro" id="IPR007492">
    <property type="entry name" value="LytTR_DNA-bd_dom"/>
</dbReference>
<dbReference type="GO" id="GO:0003677">
    <property type="term" value="F:DNA binding"/>
    <property type="evidence" value="ECO:0007669"/>
    <property type="project" value="InterPro"/>
</dbReference>
<proteinExistence type="predicted"/>
<keyword evidence="7" id="KW-0597">Phosphoprotein</keyword>
<organism evidence="10 11">
    <name type="scientific">Ruminiclostridium cellulolyticum (strain ATCC 35319 / DSM 5812 / JCM 6584 / H10)</name>
    <name type="common">Clostridium cellulolyticum</name>
    <dbReference type="NCBI Taxonomy" id="394503"/>
    <lineage>
        <taxon>Bacteria</taxon>
        <taxon>Bacillati</taxon>
        <taxon>Bacillota</taxon>
        <taxon>Clostridia</taxon>
        <taxon>Eubacteriales</taxon>
        <taxon>Oscillospiraceae</taxon>
        <taxon>Ruminiclostridium</taxon>
    </lineage>
</organism>
<gene>
    <name evidence="10" type="ordered locus">Ccel_2270</name>
</gene>
<sequence>MIRISLCDDENHITGTLAANIKGIRPDIEVLSFDSGENLLDSKYLFNDIVLLDIEMTGINGIETANQLRKGGYEGIIIFLTSHKEMVFDSFQVKPHNYIVKPIDIVKVNNILNDAINEVIDRRNTHFEAVANNHTFRIQIENIYYFECNGRKIDIHSKNGTITILGKMNQIEASLRNKQFFRCHKGYLVNLEHVCEFTNNEIILTDNQKVLISRLKINSFKEAFKAFMKGNIKC</sequence>
<dbReference type="SMART" id="SM00448">
    <property type="entry name" value="REC"/>
    <property type="match status" value="1"/>
</dbReference>
<feature type="modified residue" description="4-aspartylphosphate" evidence="7">
    <location>
        <position position="53"/>
    </location>
</feature>
<feature type="domain" description="Response regulatory" evidence="8">
    <location>
        <begin position="3"/>
        <end position="116"/>
    </location>
</feature>
<dbReference type="Proteomes" id="UP000001349">
    <property type="component" value="Chromosome"/>
</dbReference>
<dbReference type="KEGG" id="cce:Ccel_2270"/>
<dbReference type="PROSITE" id="PS50110">
    <property type="entry name" value="RESPONSE_REGULATORY"/>
    <property type="match status" value="1"/>
</dbReference>
<evidence type="ECO:0000259" key="9">
    <source>
        <dbReference type="PROSITE" id="PS50930"/>
    </source>
</evidence>
<name>B8I4V3_RUMCH</name>
<evidence type="ECO:0000256" key="1">
    <source>
        <dbReference type="ARBA" id="ARBA00018672"/>
    </source>
</evidence>
<dbReference type="Gene3D" id="2.40.50.1020">
    <property type="entry name" value="LytTr DNA-binding domain"/>
    <property type="match status" value="1"/>
</dbReference>
<dbReference type="OrthoDB" id="9802383at2"/>
<protein>
    <recommendedName>
        <fullName evidence="1">Stage 0 sporulation protein A homolog</fullName>
    </recommendedName>
</protein>
<dbReference type="GO" id="GO:0000156">
    <property type="term" value="F:phosphorelay response regulator activity"/>
    <property type="evidence" value="ECO:0007669"/>
    <property type="project" value="InterPro"/>
</dbReference>
<dbReference type="SUPFAM" id="SSF52172">
    <property type="entry name" value="CheY-like"/>
    <property type="match status" value="1"/>
</dbReference>
<dbReference type="InterPro" id="IPR001789">
    <property type="entry name" value="Sig_transdc_resp-reg_receiver"/>
</dbReference>
<dbReference type="AlphaFoldDB" id="B8I4V3"/>
<keyword evidence="3" id="KW-0902">Two-component regulatory system</keyword>
<keyword evidence="2" id="KW-0963">Cytoplasm</keyword>
<dbReference type="STRING" id="394503.Ccel_2270"/>
<keyword evidence="4" id="KW-0010">Activator</keyword>
<dbReference type="SMART" id="SM00850">
    <property type="entry name" value="LytTR"/>
    <property type="match status" value="1"/>
</dbReference>
<dbReference type="InterPro" id="IPR011006">
    <property type="entry name" value="CheY-like_superfamily"/>
</dbReference>
<dbReference type="Pfam" id="PF00072">
    <property type="entry name" value="Response_reg"/>
    <property type="match status" value="1"/>
</dbReference>
<evidence type="ECO:0000256" key="7">
    <source>
        <dbReference type="PROSITE-ProRule" id="PRU00169"/>
    </source>
</evidence>
<dbReference type="Gene3D" id="3.40.50.2300">
    <property type="match status" value="1"/>
</dbReference>
<dbReference type="InterPro" id="IPR046947">
    <property type="entry name" value="LytR-like"/>
</dbReference>
<dbReference type="PROSITE" id="PS50930">
    <property type="entry name" value="HTH_LYTTR"/>
    <property type="match status" value="1"/>
</dbReference>
<evidence type="ECO:0000256" key="3">
    <source>
        <dbReference type="ARBA" id="ARBA00023012"/>
    </source>
</evidence>
<dbReference type="RefSeq" id="WP_015925699.1">
    <property type="nucleotide sequence ID" value="NC_011898.1"/>
</dbReference>
<dbReference type="HOGENOM" id="CLU_000445_14_2_9"/>
<evidence type="ECO:0000313" key="10">
    <source>
        <dbReference type="EMBL" id="ACL76607.1"/>
    </source>
</evidence>
<comment type="function">
    <text evidence="5">May play the central regulatory role in sporulation. It may be an element of the effector pathway responsible for the activation of sporulation genes in response to nutritional stress. Spo0A may act in concert with spo0H (a sigma factor) to control the expression of some genes that are critical to the sporulation process.</text>
</comment>
<dbReference type="eggNOG" id="COG3279">
    <property type="taxonomic scope" value="Bacteria"/>
</dbReference>
<reference evidence="10 11" key="1">
    <citation type="submission" date="2009-01" db="EMBL/GenBank/DDBJ databases">
        <title>Complete sequence of Clostridium cellulolyticum H10.</title>
        <authorList>
            <consortium name="US DOE Joint Genome Institute"/>
            <person name="Lucas S."/>
            <person name="Copeland A."/>
            <person name="Lapidus A."/>
            <person name="Glavina del Rio T."/>
            <person name="Dalin E."/>
            <person name="Tice H."/>
            <person name="Bruce D."/>
            <person name="Goodwin L."/>
            <person name="Pitluck S."/>
            <person name="Chertkov O."/>
            <person name="Saunders E."/>
            <person name="Brettin T."/>
            <person name="Detter J.C."/>
            <person name="Han C."/>
            <person name="Larimer F."/>
            <person name="Land M."/>
            <person name="Hauser L."/>
            <person name="Kyrpides N."/>
            <person name="Ivanova N."/>
            <person name="Zhou J."/>
            <person name="Richardson P."/>
        </authorList>
    </citation>
    <scope>NUCLEOTIDE SEQUENCE [LARGE SCALE GENOMIC DNA]</scope>
    <source>
        <strain evidence="11">ATCC 35319 / DSM 5812 / JCM 6584 / H10</strain>
    </source>
</reference>
<evidence type="ECO:0000256" key="2">
    <source>
        <dbReference type="ARBA" id="ARBA00022490"/>
    </source>
</evidence>
<dbReference type="PANTHER" id="PTHR37299">
    <property type="entry name" value="TRANSCRIPTIONAL REGULATOR-RELATED"/>
    <property type="match status" value="1"/>
</dbReference>
<dbReference type="Pfam" id="PF04397">
    <property type="entry name" value="LytTR"/>
    <property type="match status" value="1"/>
</dbReference>
<dbReference type="EMBL" id="CP001348">
    <property type="protein sequence ID" value="ACL76607.1"/>
    <property type="molecule type" value="Genomic_DNA"/>
</dbReference>
<evidence type="ECO:0000256" key="5">
    <source>
        <dbReference type="ARBA" id="ARBA00024867"/>
    </source>
</evidence>
<evidence type="ECO:0000256" key="6">
    <source>
        <dbReference type="ARBA" id="ARBA00037164"/>
    </source>
</evidence>
<dbReference type="PANTHER" id="PTHR37299:SF3">
    <property type="entry name" value="STAGE 0 SPORULATION PROTEIN A HOMOLOG"/>
    <property type="match status" value="1"/>
</dbReference>